<dbReference type="PANTHER" id="PTHR43510">
    <property type="entry name" value="AMINOTRANSFERASE FUNCTION, HYPOTHETICAL (EUROFUNG)"/>
    <property type="match status" value="1"/>
</dbReference>
<proteinExistence type="predicted"/>
<reference evidence="2 3" key="1">
    <citation type="submission" date="2020-04" db="EMBL/GenBank/DDBJ databases">
        <authorList>
            <person name="Klaysubun C."/>
            <person name="Duangmal K."/>
            <person name="Lipun K."/>
        </authorList>
    </citation>
    <scope>NUCLEOTIDE SEQUENCE [LARGE SCALE GENOMIC DNA]</scope>
    <source>
        <strain evidence="2 3">JCM 11839</strain>
    </source>
</reference>
<evidence type="ECO:0000313" key="3">
    <source>
        <dbReference type="Proteomes" id="UP001296706"/>
    </source>
</evidence>
<dbReference type="EMBL" id="JAAXKY010000052">
    <property type="protein sequence ID" value="NMH78788.1"/>
    <property type="molecule type" value="Genomic_DNA"/>
</dbReference>
<name>A0ABX1RHR6_9PSEU</name>
<keyword evidence="2" id="KW-0808">Transferase</keyword>
<feature type="domain" description="Aminotransferase class I/classII large" evidence="1">
    <location>
        <begin position="54"/>
        <end position="357"/>
    </location>
</feature>
<organism evidence="2 3">
    <name type="scientific">Pseudonocardia xinjiangensis</name>
    <dbReference type="NCBI Taxonomy" id="75289"/>
    <lineage>
        <taxon>Bacteria</taxon>
        <taxon>Bacillati</taxon>
        <taxon>Actinomycetota</taxon>
        <taxon>Actinomycetes</taxon>
        <taxon>Pseudonocardiales</taxon>
        <taxon>Pseudonocardiaceae</taxon>
        <taxon>Pseudonocardia</taxon>
    </lineage>
</organism>
<dbReference type="Gene3D" id="3.40.640.10">
    <property type="entry name" value="Type I PLP-dependent aspartate aminotransferase-like (Major domain)"/>
    <property type="match status" value="1"/>
</dbReference>
<dbReference type="CDD" id="cd00609">
    <property type="entry name" value="AAT_like"/>
    <property type="match status" value="1"/>
</dbReference>
<protein>
    <submittedName>
        <fullName evidence="2">Aminotransferase class I/II-fold pyridoxal phosphate-dependent enzyme</fullName>
    </submittedName>
</protein>
<dbReference type="Pfam" id="PF00155">
    <property type="entry name" value="Aminotran_1_2"/>
    <property type="match status" value="1"/>
</dbReference>
<dbReference type="InterPro" id="IPR015424">
    <property type="entry name" value="PyrdxlP-dep_Trfase"/>
</dbReference>
<dbReference type="PANTHER" id="PTHR43510:SF1">
    <property type="entry name" value="AMINOTRANSFERASE FUNCTION, HYPOTHETICAL (EUROFUNG)"/>
    <property type="match status" value="1"/>
</dbReference>
<keyword evidence="2" id="KW-0032">Aminotransferase</keyword>
<accession>A0ABX1RHR6</accession>
<keyword evidence="3" id="KW-1185">Reference proteome</keyword>
<sequence>MTLLPDFRLETYFSRWEFTARHHLTASDAQTMTMAELLAMADDADRTAWDTLSLGYTETFGDPALRQAIAEMYTYAEADDVICFAGAEEGLYLAMHALLGPDDHAVVITPNYQAAETVPLALCPVTGVALDPERDWALDLDAVAAAIRPTTRVVSVNFPNNPTGKVIDAADFARLARMCDDRGIHLFSDEVYRGLELDPSRRLPQAADLSERALSLNVTSKALGLPGLRIGWITCRDRELRSRLERAKHYTTICNSAPSEILARIALKARDRILDRNRAIIAGNLPAFESFFAEFDDLFDWQAPDGGCVAYPRYRGRDGVERFCTELVEETGVLLLPASIYRSVLTDSPADRFRIGIGRRDPEPALDAFATWLRARR</sequence>
<evidence type="ECO:0000313" key="2">
    <source>
        <dbReference type="EMBL" id="NMH78788.1"/>
    </source>
</evidence>
<dbReference type="InterPro" id="IPR015421">
    <property type="entry name" value="PyrdxlP-dep_Trfase_major"/>
</dbReference>
<dbReference type="InterPro" id="IPR015422">
    <property type="entry name" value="PyrdxlP-dep_Trfase_small"/>
</dbReference>
<dbReference type="RefSeq" id="WP_169396858.1">
    <property type="nucleotide sequence ID" value="NZ_BAAAJH010000034.1"/>
</dbReference>
<gene>
    <name evidence="2" type="ORF">HF577_17065</name>
</gene>
<dbReference type="InterPro" id="IPR004839">
    <property type="entry name" value="Aminotransferase_I/II_large"/>
</dbReference>
<dbReference type="GO" id="GO:0008483">
    <property type="term" value="F:transaminase activity"/>
    <property type="evidence" value="ECO:0007669"/>
    <property type="project" value="UniProtKB-KW"/>
</dbReference>
<dbReference type="SUPFAM" id="SSF53383">
    <property type="entry name" value="PLP-dependent transferases"/>
    <property type="match status" value="1"/>
</dbReference>
<dbReference type="Proteomes" id="UP001296706">
    <property type="component" value="Unassembled WGS sequence"/>
</dbReference>
<comment type="caution">
    <text evidence="2">The sequence shown here is derived from an EMBL/GenBank/DDBJ whole genome shotgun (WGS) entry which is preliminary data.</text>
</comment>
<dbReference type="Gene3D" id="3.90.1150.10">
    <property type="entry name" value="Aspartate Aminotransferase, domain 1"/>
    <property type="match status" value="1"/>
</dbReference>
<evidence type="ECO:0000259" key="1">
    <source>
        <dbReference type="Pfam" id="PF00155"/>
    </source>
</evidence>